<evidence type="ECO:0008006" key="2">
    <source>
        <dbReference type="Google" id="ProtNLM"/>
    </source>
</evidence>
<reference evidence="1" key="1">
    <citation type="journal article" date="2020" name="mSystems">
        <title>Genome- and Community-Level Interaction Insights into Carbon Utilization and Element Cycling Functions of Hydrothermarchaeota in Hydrothermal Sediment.</title>
        <authorList>
            <person name="Zhou Z."/>
            <person name="Liu Y."/>
            <person name="Xu W."/>
            <person name="Pan J."/>
            <person name="Luo Z.H."/>
            <person name="Li M."/>
        </authorList>
    </citation>
    <scope>NUCLEOTIDE SEQUENCE [LARGE SCALE GENOMIC DNA]</scope>
    <source>
        <strain evidence="1">HyVt-458</strain>
    </source>
</reference>
<accession>A0A831RV81</accession>
<comment type="caution">
    <text evidence="1">The sequence shown here is derived from an EMBL/GenBank/DDBJ whole genome shotgun (WGS) entry which is preliminary data.</text>
</comment>
<gene>
    <name evidence="1" type="ORF">ENJ12_03290</name>
</gene>
<feature type="non-terminal residue" evidence="1">
    <location>
        <position position="206"/>
    </location>
</feature>
<dbReference type="InterPro" id="IPR027417">
    <property type="entry name" value="P-loop_NTPase"/>
</dbReference>
<dbReference type="Gene3D" id="3.40.50.300">
    <property type="entry name" value="P-loop containing nucleotide triphosphate hydrolases"/>
    <property type="match status" value="1"/>
</dbReference>
<dbReference type="AlphaFoldDB" id="A0A831RV81"/>
<dbReference type="Proteomes" id="UP000886339">
    <property type="component" value="Unassembled WGS sequence"/>
</dbReference>
<dbReference type="SUPFAM" id="SSF52540">
    <property type="entry name" value="P-loop containing nucleoside triphosphate hydrolases"/>
    <property type="match status" value="1"/>
</dbReference>
<organism evidence="1">
    <name type="scientific">Thiolapillus brandeum</name>
    <dbReference type="NCBI Taxonomy" id="1076588"/>
    <lineage>
        <taxon>Bacteria</taxon>
        <taxon>Pseudomonadati</taxon>
        <taxon>Pseudomonadota</taxon>
        <taxon>Gammaproteobacteria</taxon>
        <taxon>Chromatiales</taxon>
        <taxon>Sedimenticolaceae</taxon>
        <taxon>Thiolapillus</taxon>
    </lineage>
</organism>
<sequence length="206" mass="21909">MRILVTGQPASGLFILAALLRRIYGLEDLNAVAGGMAGDTPSLADWIQTGGFPARGLLAGHYEADDALLKACRDQGVRVVCMARDPYVNFEVMYVHANGSRGMPAAPETATLKDAPLDGPDVAAFIAGVYSRYLEMTARWQAVDDALMVRQEDLVTAPKMSLKALASELGEMDAGILNSAVHEIMEDRIQGSVGNSLSDSRLPASA</sequence>
<proteinExistence type="predicted"/>
<protein>
    <recommendedName>
        <fullName evidence="2">Sulfotransferase domain-containing protein</fullName>
    </recommendedName>
</protein>
<name>A0A831RV81_9GAMM</name>
<dbReference type="EMBL" id="DRLF01000121">
    <property type="protein sequence ID" value="HEC05847.1"/>
    <property type="molecule type" value="Genomic_DNA"/>
</dbReference>
<evidence type="ECO:0000313" key="1">
    <source>
        <dbReference type="EMBL" id="HEC05847.1"/>
    </source>
</evidence>